<evidence type="ECO:0000256" key="1">
    <source>
        <dbReference type="ARBA" id="ARBA00004613"/>
    </source>
</evidence>
<accession>A0A396IYK9</accession>
<gene>
    <name evidence="4" type="ORF">MtrunA17_Chr3g0137411</name>
</gene>
<keyword evidence="2" id="KW-0964">Secreted</keyword>
<keyword evidence="3" id="KW-0732">Signal</keyword>
<dbReference type="InterPro" id="IPR056368">
    <property type="entry name" value="KTI1"/>
</dbReference>
<proteinExistence type="predicted"/>
<feature type="chain" id="PRO_5017277453" description="Kunitz type trypsin inhibitor / Alpha-fucosidase" evidence="3">
    <location>
        <begin position="24"/>
        <end position="209"/>
    </location>
</feature>
<dbReference type="Proteomes" id="UP000265566">
    <property type="component" value="Chromosome 3"/>
</dbReference>
<dbReference type="Gene3D" id="2.80.10.50">
    <property type="match status" value="1"/>
</dbReference>
<dbReference type="PANTHER" id="PTHR33107:SF33">
    <property type="entry name" value="KUNITZ TYPE TRYPSIN INHIBITOR"/>
    <property type="match status" value="1"/>
</dbReference>
<comment type="caution">
    <text evidence="4">The sequence shown here is derived from an EMBL/GenBank/DDBJ whole genome shotgun (WGS) entry which is preliminary data.</text>
</comment>
<dbReference type="OrthoDB" id="1387960at2759"/>
<organism evidence="4 5">
    <name type="scientific">Medicago truncatula</name>
    <name type="common">Barrel medic</name>
    <name type="synonym">Medicago tribuloides</name>
    <dbReference type="NCBI Taxonomy" id="3880"/>
    <lineage>
        <taxon>Eukaryota</taxon>
        <taxon>Viridiplantae</taxon>
        <taxon>Streptophyta</taxon>
        <taxon>Embryophyta</taxon>
        <taxon>Tracheophyta</taxon>
        <taxon>Spermatophyta</taxon>
        <taxon>Magnoliopsida</taxon>
        <taxon>eudicotyledons</taxon>
        <taxon>Gunneridae</taxon>
        <taxon>Pentapetalae</taxon>
        <taxon>rosids</taxon>
        <taxon>fabids</taxon>
        <taxon>Fabales</taxon>
        <taxon>Fabaceae</taxon>
        <taxon>Papilionoideae</taxon>
        <taxon>50 kb inversion clade</taxon>
        <taxon>NPAAA clade</taxon>
        <taxon>Hologalegina</taxon>
        <taxon>IRL clade</taxon>
        <taxon>Trifolieae</taxon>
        <taxon>Medicago</taxon>
    </lineage>
</organism>
<dbReference type="Pfam" id="PF00197">
    <property type="entry name" value="Kunitz_legume"/>
    <property type="match status" value="1"/>
</dbReference>
<evidence type="ECO:0000313" key="4">
    <source>
        <dbReference type="EMBL" id="RHN70610.1"/>
    </source>
</evidence>
<dbReference type="InterPro" id="IPR011065">
    <property type="entry name" value="Kunitz_inhibitor_STI-like_sf"/>
</dbReference>
<evidence type="ECO:0000256" key="2">
    <source>
        <dbReference type="ARBA" id="ARBA00022525"/>
    </source>
</evidence>
<dbReference type="GO" id="GO:0005576">
    <property type="term" value="C:extracellular region"/>
    <property type="evidence" value="ECO:0007669"/>
    <property type="project" value="UniProtKB-SubCell"/>
</dbReference>
<dbReference type="AlphaFoldDB" id="A0A396IYK9"/>
<reference evidence="5" key="1">
    <citation type="journal article" date="2018" name="Nat. Plants">
        <title>Whole-genome landscape of Medicago truncatula symbiotic genes.</title>
        <authorList>
            <person name="Pecrix Y."/>
            <person name="Staton S.E."/>
            <person name="Sallet E."/>
            <person name="Lelandais-Briere C."/>
            <person name="Moreau S."/>
            <person name="Carrere S."/>
            <person name="Blein T."/>
            <person name="Jardinaud M.F."/>
            <person name="Latrasse D."/>
            <person name="Zouine M."/>
            <person name="Zahm M."/>
            <person name="Kreplak J."/>
            <person name="Mayjonade B."/>
            <person name="Satge C."/>
            <person name="Perez M."/>
            <person name="Cauet S."/>
            <person name="Marande W."/>
            <person name="Chantry-Darmon C."/>
            <person name="Lopez-Roques C."/>
            <person name="Bouchez O."/>
            <person name="Berard A."/>
            <person name="Debelle F."/>
            <person name="Munos S."/>
            <person name="Bendahmane A."/>
            <person name="Berges H."/>
            <person name="Niebel A."/>
            <person name="Buitink J."/>
            <person name="Frugier F."/>
            <person name="Benhamed M."/>
            <person name="Crespi M."/>
            <person name="Gouzy J."/>
            <person name="Gamas P."/>
        </authorList>
    </citation>
    <scope>NUCLEOTIDE SEQUENCE [LARGE SCALE GENOMIC DNA]</scope>
    <source>
        <strain evidence="5">cv. Jemalong A17</strain>
    </source>
</reference>
<feature type="signal peptide" evidence="3">
    <location>
        <begin position="1"/>
        <end position="23"/>
    </location>
</feature>
<protein>
    <recommendedName>
        <fullName evidence="6">Kunitz type trypsin inhibitor / Alpha-fucosidase</fullName>
    </recommendedName>
</protein>
<dbReference type="Gramene" id="rna19211">
    <property type="protein sequence ID" value="RHN70610.1"/>
    <property type="gene ID" value="gene19211"/>
</dbReference>
<dbReference type="SUPFAM" id="SSF50386">
    <property type="entry name" value="STI-like"/>
    <property type="match status" value="1"/>
</dbReference>
<dbReference type="PANTHER" id="PTHR33107">
    <property type="entry name" value="KUNITZ TRYPSIN INHIBITOR 2"/>
    <property type="match status" value="1"/>
</dbReference>
<sequence>MKFIQLCFLISLLVLLNTKALQGAKPDRVVDRHGKPLESGKGYYVWQFWAHDIGGLTLSSTRNKTCPLDVIRNPKELGSPVYFSAPGFKHIPTQTDLSIKIRFRSSSCNQSKVLKLSKEGSGFWFLSTGGVAGDVVSKFKIEKLEGDTGIPIYIFKFCPSVPGALCAPVRTFTDTDGTKVMAVGDGNDLEPYYVRFQRVSTFTPKNSIT</sequence>
<evidence type="ECO:0000313" key="5">
    <source>
        <dbReference type="Proteomes" id="UP000265566"/>
    </source>
</evidence>
<dbReference type="EMBL" id="PSQE01000003">
    <property type="protein sequence ID" value="RHN70610.1"/>
    <property type="molecule type" value="Genomic_DNA"/>
</dbReference>
<evidence type="ECO:0008006" key="6">
    <source>
        <dbReference type="Google" id="ProtNLM"/>
    </source>
</evidence>
<dbReference type="CDD" id="cd00178">
    <property type="entry name" value="beta-trefoil_STI"/>
    <property type="match status" value="1"/>
</dbReference>
<name>A0A396IYK9_MEDTR</name>
<dbReference type="SMART" id="SM00452">
    <property type="entry name" value="STI"/>
    <property type="match status" value="1"/>
</dbReference>
<comment type="subcellular location">
    <subcellularLocation>
        <location evidence="1">Secreted</location>
    </subcellularLocation>
</comment>
<evidence type="ECO:0000256" key="3">
    <source>
        <dbReference type="SAM" id="SignalP"/>
    </source>
</evidence>
<dbReference type="GO" id="GO:0004866">
    <property type="term" value="F:endopeptidase inhibitor activity"/>
    <property type="evidence" value="ECO:0007669"/>
    <property type="project" value="InterPro"/>
</dbReference>
<dbReference type="InterPro" id="IPR002160">
    <property type="entry name" value="Prot_inh_Kunz-lg"/>
</dbReference>